<feature type="domain" description="Beta-lactamase-related" evidence="2">
    <location>
        <begin position="105"/>
        <end position="366"/>
    </location>
</feature>
<dbReference type="PANTHER" id="PTHR43283">
    <property type="entry name" value="BETA-LACTAMASE-RELATED"/>
    <property type="match status" value="1"/>
</dbReference>
<dbReference type="Gene3D" id="3.40.710.10">
    <property type="entry name" value="DD-peptidase/beta-lactamase superfamily"/>
    <property type="match status" value="1"/>
</dbReference>
<dbReference type="OrthoDB" id="9773047at2"/>
<gene>
    <name evidence="3" type="ORF">EHQ64_08965</name>
</gene>
<dbReference type="Pfam" id="PF00144">
    <property type="entry name" value="Beta-lactamase"/>
    <property type="match status" value="1"/>
</dbReference>
<dbReference type="InterPro" id="IPR001466">
    <property type="entry name" value="Beta-lactam-related"/>
</dbReference>
<proteinExistence type="predicted"/>
<name>A0A4R9K8R6_9LEPT</name>
<evidence type="ECO:0000313" key="3">
    <source>
        <dbReference type="EMBL" id="TGL62062.1"/>
    </source>
</evidence>
<feature type="chain" id="PRO_5020816943" evidence="1">
    <location>
        <begin position="20"/>
        <end position="392"/>
    </location>
</feature>
<dbReference type="AlphaFoldDB" id="A0A4R9K8R6"/>
<dbReference type="InterPro" id="IPR012338">
    <property type="entry name" value="Beta-lactam/transpept-like"/>
</dbReference>
<dbReference type="PANTHER" id="PTHR43283:SF7">
    <property type="entry name" value="BETA-LACTAMASE-RELATED DOMAIN-CONTAINING PROTEIN"/>
    <property type="match status" value="1"/>
</dbReference>
<dbReference type="Proteomes" id="UP000297762">
    <property type="component" value="Unassembled WGS sequence"/>
</dbReference>
<reference evidence="3" key="1">
    <citation type="journal article" date="2019" name="PLoS Negl. Trop. Dis.">
        <title>Revisiting the worldwide diversity of Leptospira species in the environment.</title>
        <authorList>
            <person name="Vincent A.T."/>
            <person name="Schiettekatte O."/>
            <person name="Bourhy P."/>
            <person name="Veyrier F.J."/>
            <person name="Picardeau M."/>
        </authorList>
    </citation>
    <scope>NUCLEOTIDE SEQUENCE [LARGE SCALE GENOMIC DNA]</scope>
    <source>
        <strain evidence="3">201702455</strain>
    </source>
</reference>
<keyword evidence="1" id="KW-0732">Signal</keyword>
<dbReference type="InterPro" id="IPR050789">
    <property type="entry name" value="Diverse_Enzym_Activities"/>
</dbReference>
<accession>A0A4R9K8R6</accession>
<evidence type="ECO:0000256" key="1">
    <source>
        <dbReference type="SAM" id="SignalP"/>
    </source>
</evidence>
<dbReference type="RefSeq" id="WP_135649150.1">
    <property type="nucleotide sequence ID" value="NZ_RQGF01000020.1"/>
</dbReference>
<protein>
    <submittedName>
        <fullName evidence="3">Class C beta-lactamase-related serine hydrolase</fullName>
    </submittedName>
</protein>
<feature type="signal peptide" evidence="1">
    <location>
        <begin position="1"/>
        <end position="19"/>
    </location>
</feature>
<keyword evidence="4" id="KW-1185">Reference proteome</keyword>
<dbReference type="PROSITE" id="PS51257">
    <property type="entry name" value="PROKAR_LIPOPROTEIN"/>
    <property type="match status" value="1"/>
</dbReference>
<evidence type="ECO:0000259" key="2">
    <source>
        <dbReference type="Pfam" id="PF00144"/>
    </source>
</evidence>
<comment type="caution">
    <text evidence="3">The sequence shown here is derived from an EMBL/GenBank/DDBJ whole genome shotgun (WGS) entry which is preliminary data.</text>
</comment>
<dbReference type="GO" id="GO:0016787">
    <property type="term" value="F:hydrolase activity"/>
    <property type="evidence" value="ECO:0007669"/>
    <property type="project" value="UniProtKB-KW"/>
</dbReference>
<keyword evidence="3" id="KW-0378">Hydrolase</keyword>
<sequence>MRYFSGAFFLVLIFFLSGCQTSSIQTSKKICDLPASHSYWKIASPDEIGSSYQRLCDTLQNSVPKINNLHSILIEKNGKLIVELYQNGTDKPLTIMNGFRFPFTGKTNFDRNSLHDVRSVSKSIVSLLYGIALEKKLVPELSSPVLDSFPELSDLRSETNRSITWGHLLTMASGLDWKEWGVWFINNDEARLYWKEDLTRYVFDRPTVTSPGTSFNYNGGGTSVLAEILTRKTGKTLPELTKEWILDPLEIKEYEWATDKYGRALAFGGLRLKPIDMLKIGRLLLNQGTWEKKQIVPKVWVNESTKSQILTEVQFFSGDSSTLEYGYQWWIGKTKLPDRTILWKAAVGNGGQRIYIIPELDMVVITTAGEYGELEIHKRIGKLLDEIIISSI</sequence>
<dbReference type="SUPFAM" id="SSF56601">
    <property type="entry name" value="beta-lactamase/transpeptidase-like"/>
    <property type="match status" value="1"/>
</dbReference>
<evidence type="ECO:0000313" key="4">
    <source>
        <dbReference type="Proteomes" id="UP000297762"/>
    </source>
</evidence>
<organism evidence="3 4">
    <name type="scientific">Leptospira sarikeiensis</name>
    <dbReference type="NCBI Taxonomy" id="2484943"/>
    <lineage>
        <taxon>Bacteria</taxon>
        <taxon>Pseudomonadati</taxon>
        <taxon>Spirochaetota</taxon>
        <taxon>Spirochaetia</taxon>
        <taxon>Leptospirales</taxon>
        <taxon>Leptospiraceae</taxon>
        <taxon>Leptospira</taxon>
    </lineage>
</organism>
<dbReference type="EMBL" id="RQGF01000020">
    <property type="protein sequence ID" value="TGL62062.1"/>
    <property type="molecule type" value="Genomic_DNA"/>
</dbReference>